<dbReference type="PROSITE" id="PS51257">
    <property type="entry name" value="PROKAR_LIPOPROTEIN"/>
    <property type="match status" value="1"/>
</dbReference>
<gene>
    <name evidence="2" type="ORF">BEN30_04590</name>
</gene>
<dbReference type="AlphaFoldDB" id="A0A1E5QAS5"/>
<comment type="caution">
    <text evidence="2">The sequence shown here is derived from an EMBL/GenBank/DDBJ whole genome shotgun (WGS) entry which is preliminary data.</text>
</comment>
<feature type="region of interest" description="Disordered" evidence="1">
    <location>
        <begin position="140"/>
        <end position="183"/>
    </location>
</feature>
<sequence length="210" mass="22426">MNIKSIRVFAAGVVALPILTTGCSSVTGTVNQSVSVETHGQTGTEVVGASCELTNNKGKWFIQTPGSTTIHRSNDDMQVLCKKESMENGRAAVVSDVKGSMFGNIVFGGGVGAIIDHSNGSAYEYPPVIDVVMGSFSKIETPKNPSAQQDNDKPAEMQSLTASTKTEADNQTPTKDSTSQKLRDLLALRNDNVITEDEFQQKKKALLESL</sequence>
<dbReference type="STRING" id="28181.BEN30_04590"/>
<evidence type="ECO:0000313" key="3">
    <source>
        <dbReference type="Proteomes" id="UP000095347"/>
    </source>
</evidence>
<dbReference type="EMBL" id="MCGG01000009">
    <property type="protein sequence ID" value="OEJ69002.1"/>
    <property type="molecule type" value="Genomic_DNA"/>
</dbReference>
<evidence type="ECO:0000256" key="1">
    <source>
        <dbReference type="SAM" id="MobiDB-lite"/>
    </source>
</evidence>
<proteinExistence type="predicted"/>
<feature type="compositionally biased region" description="Polar residues" evidence="1">
    <location>
        <begin position="158"/>
        <end position="180"/>
    </location>
</feature>
<keyword evidence="3" id="KW-1185">Reference proteome</keyword>
<evidence type="ECO:0008006" key="4">
    <source>
        <dbReference type="Google" id="ProtNLM"/>
    </source>
</evidence>
<dbReference type="Proteomes" id="UP000095347">
    <property type="component" value="Unassembled WGS sequence"/>
</dbReference>
<protein>
    <recommendedName>
        <fullName evidence="4">SHOCT domain-containing protein</fullName>
    </recommendedName>
</protein>
<dbReference type="RefSeq" id="WP_069956856.1">
    <property type="nucleotide sequence ID" value="NZ_MCGG01000009.1"/>
</dbReference>
<evidence type="ECO:0000313" key="2">
    <source>
        <dbReference type="EMBL" id="OEJ69002.1"/>
    </source>
</evidence>
<reference evidence="3" key="1">
    <citation type="submission" date="2016-07" db="EMBL/GenBank/DDBJ databases">
        <authorList>
            <person name="Florea S."/>
            <person name="Webb J.S."/>
            <person name="Jaromczyk J."/>
            <person name="Schardl C.L."/>
        </authorList>
    </citation>
    <scope>NUCLEOTIDE SEQUENCE [LARGE SCALE GENOMIC DNA]</scope>
    <source>
        <strain evidence="3">MV-1</strain>
    </source>
</reference>
<organism evidence="2 3">
    <name type="scientific">Magnetovibrio blakemorei</name>
    <dbReference type="NCBI Taxonomy" id="28181"/>
    <lineage>
        <taxon>Bacteria</taxon>
        <taxon>Pseudomonadati</taxon>
        <taxon>Pseudomonadota</taxon>
        <taxon>Alphaproteobacteria</taxon>
        <taxon>Rhodospirillales</taxon>
        <taxon>Magnetovibrionaceae</taxon>
        <taxon>Magnetovibrio</taxon>
    </lineage>
</organism>
<dbReference type="OrthoDB" id="7304957at2"/>
<accession>A0A1E5QAS5</accession>
<name>A0A1E5QAS5_9PROT</name>